<dbReference type="InterPro" id="IPR001650">
    <property type="entry name" value="Helicase_C-like"/>
</dbReference>
<dbReference type="Proteomes" id="UP000321513">
    <property type="component" value="Unassembled WGS sequence"/>
</dbReference>
<dbReference type="GO" id="GO:0016787">
    <property type="term" value="F:hydrolase activity"/>
    <property type="evidence" value="ECO:0007669"/>
    <property type="project" value="UniProtKB-KW"/>
</dbReference>
<gene>
    <name evidence="4" type="ORF">SAE01_43400</name>
</gene>
<dbReference type="GO" id="GO:0004386">
    <property type="term" value="F:helicase activity"/>
    <property type="evidence" value="ECO:0007669"/>
    <property type="project" value="UniProtKB-KW"/>
</dbReference>
<keyword evidence="4" id="KW-0547">Nucleotide-binding</keyword>
<keyword evidence="4" id="KW-0067">ATP-binding</keyword>
<keyword evidence="4" id="KW-0347">Helicase</keyword>
<dbReference type="Gene3D" id="3.40.50.10810">
    <property type="entry name" value="Tandem AAA-ATPase domain"/>
    <property type="match status" value="1"/>
</dbReference>
<dbReference type="SUPFAM" id="SSF52540">
    <property type="entry name" value="P-loop containing nucleoside triphosphate hydrolases"/>
    <property type="match status" value="2"/>
</dbReference>
<reference evidence="4 5" key="1">
    <citation type="submission" date="2019-07" db="EMBL/GenBank/DDBJ databases">
        <title>Whole genome shotgun sequence of Segetibacter aerophilus NBRC 106135.</title>
        <authorList>
            <person name="Hosoyama A."/>
            <person name="Uohara A."/>
            <person name="Ohji S."/>
            <person name="Ichikawa N."/>
        </authorList>
    </citation>
    <scope>NUCLEOTIDE SEQUENCE [LARGE SCALE GENOMIC DNA]</scope>
    <source>
        <strain evidence="4 5">NBRC 106135</strain>
    </source>
</reference>
<evidence type="ECO:0000259" key="3">
    <source>
        <dbReference type="PROSITE" id="PS51194"/>
    </source>
</evidence>
<dbReference type="InterPro" id="IPR014001">
    <property type="entry name" value="Helicase_ATP-bd"/>
</dbReference>
<dbReference type="InterPro" id="IPR000330">
    <property type="entry name" value="SNF2_N"/>
</dbReference>
<name>A0A512BIQ1_9BACT</name>
<feature type="domain" description="Helicase C-terminal" evidence="3">
    <location>
        <begin position="799"/>
        <end position="957"/>
    </location>
</feature>
<keyword evidence="5" id="KW-1185">Reference proteome</keyword>
<dbReference type="PANTHER" id="PTHR10799">
    <property type="entry name" value="SNF2/RAD54 HELICASE FAMILY"/>
    <property type="match status" value="1"/>
</dbReference>
<dbReference type="InterPro" id="IPR027417">
    <property type="entry name" value="P-loop_NTPase"/>
</dbReference>
<dbReference type="InterPro" id="IPR049730">
    <property type="entry name" value="SNF2/RAD54-like_C"/>
</dbReference>
<evidence type="ECO:0000313" key="5">
    <source>
        <dbReference type="Proteomes" id="UP000321513"/>
    </source>
</evidence>
<keyword evidence="1" id="KW-0378">Hydrolase</keyword>
<sequence>MAELDVLKNFQEQILQQEKFTPLKDSPHQKLIVVLKQHRFYKQLCIELYNAATTKAGKLKNPLTIVNPLDIVWKTNEPDELKFFSGVARFQNNATASKSAADIDALKAVIKNPLTLSFFYHNPELSKNVVAGSIVPVKVGWAVNDLQLFVNKKQDVYELSLEIKAGGTAYDLNDVEVKHDYFVLIKDNLYLLGKFDYVQVVQLFKQYKGGLIIHEAKYKEFHQETLSKLEDKINIYYTFIEAGTKEQIEHSEFNGLQERFVYLSGLDNYVLIEPVMKYGSADIPVLTKRQIFSVDKKGNSFAVKRNEDAENNFVALLLKQHPHFLEQLEFELPYFYLHKERFLDEDWFLNAFEEWESQGITVLGFNQLKGNKLNQHKAKITIRVSSGTNWFNTDINVRFGRKKASMKQLQASVRNKSKYVHLDDGTLGILPEEWIEKFSAYFNSGEVIPEGLITPKVNFAAVTELYQDAQLDEQVKHELSLYHQSFENFDSIQPVNIPAELNATLREYQKHGLNWLNFLDDNNFGGVLADDMGLGKSIQVIAFILLQRAKRTHNTSLIVVPTSLIFNWVAEIEKFASSIKVLIVDGSNRAKDVKQFHKYEVVLISYGILVNAITHISQYVFNYVFVDESQNIKNIDSQRYQAVRLLQSRNKIAVTGTPIENNVFDLYAQLSFACPGLLGSKQYFRDIYSIPIDKFKYTKRAVELQQKVAPFILRRTKKQVATELPEKTEMTLYCPIGEEQRKVYDTYEKEFREFISAETNDEIAKSSMHVLRGLTRLRQICNSPVLIEEERSFGGGSAKIEMLMEQIESKSDDHKILVFSQFVTMLDLIKKELIARDISYEYLTGSTQDREAVVNNFQNNKTVRVFLISLKTGGTGLNLTEADYVYLVDPWWNPAVENQAIDRSYRIGQDKHVVAVRLICPDTIEEKILKLQDVKRDLSEDLIKTDSAVFKALKKEDLLSLVS</sequence>
<dbReference type="InterPro" id="IPR038718">
    <property type="entry name" value="SNF2-like_sf"/>
</dbReference>
<accession>A0A512BIQ1</accession>
<dbReference type="PROSITE" id="PS51192">
    <property type="entry name" value="HELICASE_ATP_BIND_1"/>
    <property type="match status" value="1"/>
</dbReference>
<feature type="domain" description="Helicase ATP-binding" evidence="2">
    <location>
        <begin position="517"/>
        <end position="676"/>
    </location>
</feature>
<dbReference type="Pfam" id="PF00176">
    <property type="entry name" value="SNF2-rel_dom"/>
    <property type="match status" value="1"/>
</dbReference>
<proteinExistence type="predicted"/>
<evidence type="ECO:0000256" key="1">
    <source>
        <dbReference type="ARBA" id="ARBA00022801"/>
    </source>
</evidence>
<dbReference type="SMART" id="SM00490">
    <property type="entry name" value="HELICc"/>
    <property type="match status" value="1"/>
</dbReference>
<dbReference type="Gene3D" id="3.40.50.300">
    <property type="entry name" value="P-loop containing nucleotide triphosphate hydrolases"/>
    <property type="match status" value="1"/>
</dbReference>
<dbReference type="AlphaFoldDB" id="A0A512BIQ1"/>
<dbReference type="OrthoDB" id="9760715at2"/>
<dbReference type="Pfam" id="PF00271">
    <property type="entry name" value="Helicase_C"/>
    <property type="match status" value="1"/>
</dbReference>
<organism evidence="4 5">
    <name type="scientific">Segetibacter aerophilus</name>
    <dbReference type="NCBI Taxonomy" id="670293"/>
    <lineage>
        <taxon>Bacteria</taxon>
        <taxon>Pseudomonadati</taxon>
        <taxon>Bacteroidota</taxon>
        <taxon>Chitinophagia</taxon>
        <taxon>Chitinophagales</taxon>
        <taxon>Chitinophagaceae</taxon>
        <taxon>Segetibacter</taxon>
    </lineage>
</organism>
<comment type="caution">
    <text evidence="4">The sequence shown here is derived from an EMBL/GenBank/DDBJ whole genome shotgun (WGS) entry which is preliminary data.</text>
</comment>
<dbReference type="GO" id="GO:0005524">
    <property type="term" value="F:ATP binding"/>
    <property type="evidence" value="ECO:0007669"/>
    <property type="project" value="InterPro"/>
</dbReference>
<evidence type="ECO:0000259" key="2">
    <source>
        <dbReference type="PROSITE" id="PS51192"/>
    </source>
</evidence>
<dbReference type="CDD" id="cd18793">
    <property type="entry name" value="SF2_C_SNF"/>
    <property type="match status" value="1"/>
</dbReference>
<dbReference type="PROSITE" id="PS51194">
    <property type="entry name" value="HELICASE_CTER"/>
    <property type="match status" value="1"/>
</dbReference>
<dbReference type="EMBL" id="BJYT01000030">
    <property type="protein sequence ID" value="GEO11844.1"/>
    <property type="molecule type" value="Genomic_DNA"/>
</dbReference>
<dbReference type="RefSeq" id="WP_147205977.1">
    <property type="nucleotide sequence ID" value="NZ_BJYT01000030.1"/>
</dbReference>
<dbReference type="SMART" id="SM00487">
    <property type="entry name" value="DEXDc"/>
    <property type="match status" value="1"/>
</dbReference>
<protein>
    <submittedName>
        <fullName evidence="4">Helicase SNF</fullName>
    </submittedName>
</protein>
<evidence type="ECO:0000313" key="4">
    <source>
        <dbReference type="EMBL" id="GEO11844.1"/>
    </source>
</evidence>